<sequence length="104" mass="10868">MGRCRSPGLELVAAEEMARMAAGRVEQGVGCGGAELAAEAGGAAMSAERVAGGVERRRRVIARQEGPLLPQSCATQHLPWMRRCGWGRTAGEKRCTGGEGRSCA</sequence>
<protein>
    <submittedName>
        <fullName evidence="1">Uncharacterized protein</fullName>
    </submittedName>
</protein>
<organism evidence="1">
    <name type="scientific">Oryza sativa subsp. japonica</name>
    <name type="common">Rice</name>
    <dbReference type="NCBI Taxonomy" id="39947"/>
    <lineage>
        <taxon>Eukaryota</taxon>
        <taxon>Viridiplantae</taxon>
        <taxon>Streptophyta</taxon>
        <taxon>Embryophyta</taxon>
        <taxon>Tracheophyta</taxon>
        <taxon>Spermatophyta</taxon>
        <taxon>Magnoliopsida</taxon>
        <taxon>Liliopsida</taxon>
        <taxon>Poales</taxon>
        <taxon>Poaceae</taxon>
        <taxon>BOP clade</taxon>
        <taxon>Oryzoideae</taxon>
        <taxon>Oryzeae</taxon>
        <taxon>Oryzinae</taxon>
        <taxon>Oryza</taxon>
        <taxon>Oryza sativa</taxon>
    </lineage>
</organism>
<accession>Q656Y5</accession>
<dbReference type="EMBL" id="AP003334">
    <property type="protein sequence ID" value="BAD45134.1"/>
    <property type="molecule type" value="Genomic_DNA"/>
</dbReference>
<evidence type="ECO:0000313" key="1">
    <source>
        <dbReference type="EMBL" id="BAD45134.1"/>
    </source>
</evidence>
<dbReference type="Proteomes" id="UP000817658">
    <property type="component" value="Chromosome 1"/>
</dbReference>
<reference evidence="1" key="1">
    <citation type="journal article" date="2002" name="Nature">
        <title>The genome sequence and structure of rice chromosome 1.</title>
        <authorList>
            <person name="Sasaki T."/>
            <person name="Matsumoto T."/>
            <person name="Yamamoto K."/>
            <person name="Sakata K."/>
            <person name="Baba T."/>
            <person name="Katayose Y."/>
            <person name="Wu J."/>
            <person name="Niimura Y."/>
            <person name="Cheng Z."/>
            <person name="Nagamura Y."/>
            <person name="Antonio B.A."/>
            <person name="Kanamori H."/>
            <person name="Hosokawa S."/>
            <person name="Masukawa M."/>
            <person name="Arikawa K."/>
            <person name="Chiden Y."/>
            <person name="Hayashi M."/>
            <person name="Okamoto M."/>
            <person name="Ando T."/>
            <person name="Aoki H."/>
            <person name="Arita K."/>
            <person name="Hamada M."/>
            <person name="Harada C."/>
            <person name="Hijishita S."/>
            <person name="Honda M."/>
            <person name="Ichikawa Y."/>
            <person name="Idonuma A."/>
            <person name="Iijima M."/>
            <person name="Ikeda M."/>
            <person name="Ikeno M."/>
            <person name="Itoh S."/>
            <person name="Itoh T."/>
            <person name="Itoh Y."/>
            <person name="Itoh Y."/>
            <person name="Iwabuchi A."/>
            <person name="Kamiya K."/>
            <person name="Karasawa W."/>
            <person name="Katagiri S."/>
            <person name="Kikuta A."/>
            <person name="Kobayashi N."/>
            <person name="Kono I."/>
            <person name="Machita K."/>
            <person name="Maehara T."/>
            <person name="Mizuno H."/>
            <person name="Mizubayashi T."/>
            <person name="Mukai Y."/>
            <person name="Nagasaki H."/>
            <person name="Nakashima M."/>
            <person name="Nakama Y."/>
            <person name="Nakamichi Y."/>
            <person name="Nakamura M."/>
            <person name="Namiki N."/>
            <person name="Negishi M."/>
            <person name="Ohta I."/>
            <person name="Ono N."/>
            <person name="Saji S."/>
            <person name="Sakai K."/>
            <person name="Shibata M."/>
            <person name="Shimokawa T."/>
            <person name="Shomura A."/>
            <person name="Song J."/>
            <person name="Takazaki Y."/>
            <person name="Terasawa K."/>
            <person name="Tsuji K."/>
            <person name="Waki K."/>
            <person name="Yamagata H."/>
            <person name="Yamane H."/>
            <person name="Yoshiki S."/>
            <person name="Yoshihara R."/>
            <person name="Yukawa K."/>
            <person name="Zhong H."/>
            <person name="Iwama H."/>
            <person name="Endo T."/>
            <person name="Ito H."/>
            <person name="Hahn J.H."/>
            <person name="Kim H.I."/>
            <person name="Eun M.Y."/>
            <person name="Yano M."/>
            <person name="Jiang J."/>
            <person name="Gojobori T."/>
        </authorList>
    </citation>
    <scope>NUCLEOTIDE SEQUENCE [LARGE SCALE GENOMIC DNA]</scope>
</reference>
<proteinExistence type="predicted"/>
<gene>
    <name evidence="1" type="primary">B1114B07.17</name>
</gene>
<name>Q656Y5_ORYSJ</name>
<dbReference type="AlphaFoldDB" id="Q656Y5"/>